<dbReference type="InterPro" id="IPR009057">
    <property type="entry name" value="Homeodomain-like_sf"/>
</dbReference>
<keyword evidence="3" id="KW-0804">Transcription</keyword>
<comment type="caution">
    <text evidence="6">The sequence shown here is derived from an EMBL/GenBank/DDBJ whole genome shotgun (WGS) entry which is preliminary data.</text>
</comment>
<dbReference type="PANTHER" id="PTHR47506:SF3">
    <property type="entry name" value="HTH-TYPE TRANSCRIPTIONAL REGULATOR LMRA"/>
    <property type="match status" value="1"/>
</dbReference>
<dbReference type="SUPFAM" id="SSF48498">
    <property type="entry name" value="Tetracyclin repressor-like, C-terminal domain"/>
    <property type="match status" value="1"/>
</dbReference>
<accession>A0A0D1JNA6</accession>
<keyword evidence="7" id="KW-1185">Reference proteome</keyword>
<dbReference type="Proteomes" id="UP000032221">
    <property type="component" value="Unassembled WGS sequence"/>
</dbReference>
<dbReference type="AlphaFoldDB" id="A0A0D1JNA6"/>
<dbReference type="EMBL" id="JXST01000054">
    <property type="protein sequence ID" value="KIU14059.1"/>
    <property type="molecule type" value="Genomic_DNA"/>
</dbReference>
<reference evidence="6 7" key="1">
    <citation type="submission" date="2015-01" db="EMBL/GenBank/DDBJ databases">
        <title>Genome sequence of Mycobacterium llatzerense and Mycobacterium immunogenum recovered from brain abscess.</title>
        <authorList>
            <person name="Greninger A.L."/>
            <person name="Langelier C."/>
            <person name="Cunningham G."/>
            <person name="Chiu C.Y."/>
            <person name="Miller S."/>
        </authorList>
    </citation>
    <scope>NUCLEOTIDE SEQUENCE [LARGE SCALE GENOMIC DNA]</scope>
    <source>
        <strain evidence="6 7">CLUC14</strain>
    </source>
</reference>
<dbReference type="OrthoDB" id="3196926at2"/>
<dbReference type="InterPro" id="IPR036271">
    <property type="entry name" value="Tet_transcr_reg_TetR-rel_C_sf"/>
</dbReference>
<evidence type="ECO:0000313" key="7">
    <source>
        <dbReference type="Proteomes" id="UP000032221"/>
    </source>
</evidence>
<gene>
    <name evidence="6" type="ORF">TL10_26505</name>
</gene>
<evidence type="ECO:0000313" key="6">
    <source>
        <dbReference type="EMBL" id="KIU14059.1"/>
    </source>
</evidence>
<dbReference type="Pfam" id="PF00440">
    <property type="entry name" value="TetR_N"/>
    <property type="match status" value="1"/>
</dbReference>
<dbReference type="PROSITE" id="PS50977">
    <property type="entry name" value="HTH_TETR_2"/>
    <property type="match status" value="1"/>
</dbReference>
<dbReference type="SUPFAM" id="SSF46689">
    <property type="entry name" value="Homeodomain-like"/>
    <property type="match status" value="1"/>
</dbReference>
<dbReference type="PANTHER" id="PTHR47506">
    <property type="entry name" value="TRANSCRIPTIONAL REGULATORY PROTEIN"/>
    <property type="match status" value="1"/>
</dbReference>
<protein>
    <submittedName>
        <fullName evidence="6">Transcriptional regulator</fullName>
    </submittedName>
</protein>
<dbReference type="InterPro" id="IPR001647">
    <property type="entry name" value="HTH_TetR"/>
</dbReference>
<evidence type="ECO:0000256" key="2">
    <source>
        <dbReference type="ARBA" id="ARBA00023125"/>
    </source>
</evidence>
<name>A0A0D1JNA6_9MYCO</name>
<dbReference type="STRING" id="280871.TL10_26505"/>
<dbReference type="PRINTS" id="PR00455">
    <property type="entry name" value="HTHTETR"/>
</dbReference>
<dbReference type="GO" id="GO:0003677">
    <property type="term" value="F:DNA binding"/>
    <property type="evidence" value="ECO:0007669"/>
    <property type="project" value="UniProtKB-UniRule"/>
</dbReference>
<dbReference type="Gene3D" id="1.10.357.10">
    <property type="entry name" value="Tetracycline Repressor, domain 2"/>
    <property type="match status" value="1"/>
</dbReference>
<dbReference type="RefSeq" id="WP_043988003.1">
    <property type="nucleotide sequence ID" value="NZ_JXST01000054.1"/>
</dbReference>
<feature type="domain" description="HTH tetR-type" evidence="5">
    <location>
        <begin position="7"/>
        <end position="67"/>
    </location>
</feature>
<keyword evidence="2 4" id="KW-0238">DNA-binding</keyword>
<feature type="DNA-binding region" description="H-T-H motif" evidence="4">
    <location>
        <begin position="30"/>
        <end position="49"/>
    </location>
</feature>
<evidence type="ECO:0000259" key="5">
    <source>
        <dbReference type="PROSITE" id="PS50977"/>
    </source>
</evidence>
<evidence type="ECO:0000256" key="3">
    <source>
        <dbReference type="ARBA" id="ARBA00023163"/>
    </source>
</evidence>
<evidence type="ECO:0000256" key="1">
    <source>
        <dbReference type="ARBA" id="ARBA00023015"/>
    </source>
</evidence>
<sequence>MTQDAPSSTRDKILAAARAVAQARGYGGMSYRDLARDVGIKAASIYHYFPNKGDLGAAVAERYREDAVAALESLTVESSDPIAALRQYPMMFRQALEDDNRMCMCSYMAAEYDDLPDAVKAEVIAFADVNVAWLAKSLVCASVVDGDGESRAAAIYAAVAGAQLIARSRADVAVYDALIESYRSAGLIPS</sequence>
<proteinExistence type="predicted"/>
<keyword evidence="1" id="KW-0805">Transcription regulation</keyword>
<dbReference type="PATRIC" id="fig|280871.6.peg.5499"/>
<organism evidence="6 7">
    <name type="scientific">Mycolicibacterium llatzerense</name>
    <dbReference type="NCBI Taxonomy" id="280871"/>
    <lineage>
        <taxon>Bacteria</taxon>
        <taxon>Bacillati</taxon>
        <taxon>Actinomycetota</taxon>
        <taxon>Actinomycetes</taxon>
        <taxon>Mycobacteriales</taxon>
        <taxon>Mycobacteriaceae</taxon>
        <taxon>Mycolicibacterium</taxon>
    </lineage>
</organism>
<evidence type="ECO:0000256" key="4">
    <source>
        <dbReference type="PROSITE-ProRule" id="PRU00335"/>
    </source>
</evidence>